<evidence type="ECO:0000313" key="2">
    <source>
        <dbReference type="Proteomes" id="UP000282388"/>
    </source>
</evidence>
<dbReference type="OrthoDB" id="4399984at2"/>
<protein>
    <submittedName>
        <fullName evidence="1">DUF4272 domain-containing protein</fullName>
    </submittedName>
</protein>
<dbReference type="Proteomes" id="UP000282388">
    <property type="component" value="Unassembled WGS sequence"/>
</dbReference>
<sequence>MKTPQQRKDQSIEILKQHAVPYIDWLPMIESANEAAPRQAGEIAKRAIACLWVIQVACDIDNDQYDQDTENFVAEVLSRMQVIDQLTEKEKAIINREYQQQDVINMVWKYEACWVLLWALGIVDELNYPAEIIDCNFAIQAVTSAETFEAFMAKVTLRSVEEMLDQADLIYRYDWACVDARLKQQAAPANLNSSVVVERHGALNWLIQAESDWDSPDVST</sequence>
<dbReference type="AlphaFoldDB" id="A0A3A8EB89"/>
<evidence type="ECO:0000313" key="1">
    <source>
        <dbReference type="EMBL" id="RKG32127.1"/>
    </source>
</evidence>
<proteinExistence type="predicted"/>
<reference evidence="1 2" key="1">
    <citation type="submission" date="2018-09" db="EMBL/GenBank/DDBJ databases">
        <title>The draft genome of Acinetobacter spp. strains.</title>
        <authorList>
            <person name="Qin J."/>
            <person name="Feng Y."/>
            <person name="Zong Z."/>
        </authorList>
    </citation>
    <scope>NUCLEOTIDE SEQUENCE [LARGE SCALE GENOMIC DNA]</scope>
    <source>
        <strain evidence="1 2">WCHAc060012</strain>
    </source>
</reference>
<dbReference type="RefSeq" id="WP_120402157.1">
    <property type="nucleotide sequence ID" value="NZ_RAXV01000011.1"/>
</dbReference>
<organism evidence="1 2">
    <name type="scientific">Acinetobacter tianfuensis</name>
    <dbReference type="NCBI Taxonomy" id="2419603"/>
    <lineage>
        <taxon>Bacteria</taxon>
        <taxon>Pseudomonadati</taxon>
        <taxon>Pseudomonadota</taxon>
        <taxon>Gammaproteobacteria</taxon>
        <taxon>Moraxellales</taxon>
        <taxon>Moraxellaceae</taxon>
        <taxon>Acinetobacter</taxon>
    </lineage>
</organism>
<comment type="caution">
    <text evidence="1">The sequence shown here is derived from an EMBL/GenBank/DDBJ whole genome shotgun (WGS) entry which is preliminary data.</text>
</comment>
<gene>
    <name evidence="1" type="ORF">D7V32_06890</name>
</gene>
<name>A0A3A8EB89_9GAMM</name>
<accession>A0A3A8EB89</accession>
<keyword evidence="2" id="KW-1185">Reference proteome</keyword>
<dbReference type="Pfam" id="PF14094">
    <property type="entry name" value="DUF4272"/>
    <property type="match status" value="1"/>
</dbReference>
<dbReference type="EMBL" id="RAXV01000011">
    <property type="protein sequence ID" value="RKG32127.1"/>
    <property type="molecule type" value="Genomic_DNA"/>
</dbReference>
<dbReference type="InterPro" id="IPR025368">
    <property type="entry name" value="DUF4272"/>
</dbReference>